<gene>
    <name evidence="5" type="ORF">MNB_SV-9-916</name>
</gene>
<dbReference type="GO" id="GO:0015940">
    <property type="term" value="P:pantothenate biosynthetic process"/>
    <property type="evidence" value="ECO:0007669"/>
    <property type="project" value="InterPro"/>
</dbReference>
<keyword evidence="5" id="KW-0489">Methyltransferase</keyword>
<accession>A0A1W1CA19</accession>
<protein>
    <recommendedName>
        <fullName evidence="3">3-methyl-2-oxobutanoate hydroxymethyltransferase</fullName>
        <ecNumber evidence="3">2.1.2.11</ecNumber>
    </recommendedName>
</protein>
<evidence type="ECO:0000256" key="3">
    <source>
        <dbReference type="ARBA" id="ARBA00012618"/>
    </source>
</evidence>
<comment type="pathway">
    <text evidence="1">Cofactor biosynthesis; (R)-pantothenate biosynthesis; (R)-pantoate from 3-methyl-2-oxobutanoate: step 1/2.</text>
</comment>
<dbReference type="GO" id="GO:0005737">
    <property type="term" value="C:cytoplasm"/>
    <property type="evidence" value="ECO:0007669"/>
    <property type="project" value="TreeGrafter"/>
</dbReference>
<evidence type="ECO:0000256" key="2">
    <source>
        <dbReference type="ARBA" id="ARBA00008676"/>
    </source>
</evidence>
<dbReference type="InterPro" id="IPR040442">
    <property type="entry name" value="Pyrv_kinase-like_dom_sf"/>
</dbReference>
<dbReference type="SUPFAM" id="SSF51621">
    <property type="entry name" value="Phosphoenolpyruvate/pyruvate domain"/>
    <property type="match status" value="1"/>
</dbReference>
<dbReference type="GO" id="GO:0008168">
    <property type="term" value="F:methyltransferase activity"/>
    <property type="evidence" value="ECO:0007669"/>
    <property type="project" value="UniProtKB-KW"/>
</dbReference>
<organism evidence="5">
    <name type="scientific">hydrothermal vent metagenome</name>
    <dbReference type="NCBI Taxonomy" id="652676"/>
    <lineage>
        <taxon>unclassified sequences</taxon>
        <taxon>metagenomes</taxon>
        <taxon>ecological metagenomes</taxon>
    </lineage>
</organism>
<name>A0A1W1CA19_9ZZZZ</name>
<dbReference type="PANTHER" id="PTHR20881">
    <property type="entry name" value="3-METHYL-2-OXOBUTANOATE HYDROXYMETHYLTRANSFERASE"/>
    <property type="match status" value="1"/>
</dbReference>
<dbReference type="EMBL" id="FPHG01000054">
    <property type="protein sequence ID" value="SFV62575.1"/>
    <property type="molecule type" value="Genomic_DNA"/>
</dbReference>
<dbReference type="NCBIfam" id="NF001452">
    <property type="entry name" value="PRK00311.1"/>
    <property type="match status" value="1"/>
</dbReference>
<dbReference type="GO" id="GO:0000287">
    <property type="term" value="F:magnesium ion binding"/>
    <property type="evidence" value="ECO:0007669"/>
    <property type="project" value="TreeGrafter"/>
</dbReference>
<dbReference type="NCBIfam" id="TIGR00222">
    <property type="entry name" value="panB"/>
    <property type="match status" value="1"/>
</dbReference>
<dbReference type="FunFam" id="3.20.20.60:FF:000003">
    <property type="entry name" value="3-methyl-2-oxobutanoate hydroxymethyltransferase"/>
    <property type="match status" value="1"/>
</dbReference>
<reference evidence="5" key="1">
    <citation type="submission" date="2016-10" db="EMBL/GenBank/DDBJ databases">
        <authorList>
            <person name="de Groot N.N."/>
        </authorList>
    </citation>
    <scope>NUCLEOTIDE SEQUENCE</scope>
</reference>
<dbReference type="CDD" id="cd06557">
    <property type="entry name" value="KPHMT-like"/>
    <property type="match status" value="1"/>
</dbReference>
<dbReference type="GO" id="GO:0003864">
    <property type="term" value="F:3-methyl-2-oxobutanoate hydroxymethyltransferase activity"/>
    <property type="evidence" value="ECO:0007669"/>
    <property type="project" value="UniProtKB-EC"/>
</dbReference>
<proteinExistence type="inferred from homology"/>
<dbReference type="HAMAP" id="MF_00156">
    <property type="entry name" value="PanB"/>
    <property type="match status" value="1"/>
</dbReference>
<dbReference type="EC" id="2.1.2.11" evidence="3"/>
<dbReference type="GO" id="GO:0032259">
    <property type="term" value="P:methylation"/>
    <property type="evidence" value="ECO:0007669"/>
    <property type="project" value="UniProtKB-KW"/>
</dbReference>
<evidence type="ECO:0000256" key="4">
    <source>
        <dbReference type="ARBA" id="ARBA00022679"/>
    </source>
</evidence>
<dbReference type="PIRSF" id="PIRSF000388">
    <property type="entry name" value="Pantoate_hydroxy_MeTrfase"/>
    <property type="match status" value="1"/>
</dbReference>
<evidence type="ECO:0000256" key="1">
    <source>
        <dbReference type="ARBA" id="ARBA00005033"/>
    </source>
</evidence>
<dbReference type="PANTHER" id="PTHR20881:SF0">
    <property type="entry name" value="3-METHYL-2-OXOBUTANOATE HYDROXYMETHYLTRANSFERASE"/>
    <property type="match status" value="1"/>
</dbReference>
<dbReference type="AlphaFoldDB" id="A0A1W1CA19"/>
<keyword evidence="4 5" id="KW-0808">Transferase</keyword>
<sequence length="263" mass="29124">MNKKVTLKKLQNMKGKEKIVMITAYDALFTSIFDSEVEIILVGDSLNMSFAGKEDTLSVTMNQMIYHTQAVCRKAHHSFVLFDMPFGTYTDKKMALKNANRAYQETRADAIKLEGGKEKAKIIKYLTKNSIAVFGHIGLKPQQVRAEGGYSIKGKEEEEKSAIIEDAIALEKAGAVALIIEGVKPDVAKSVTESVNIPTIGIGAGVNCDGQVLVWSDTFGFFEEFMPKFVKQYLDGGNQIKEAIKNYSSEVKSEAFPDDNHTY</sequence>
<dbReference type="InterPro" id="IPR015813">
    <property type="entry name" value="Pyrv/PenolPyrv_kinase-like_dom"/>
</dbReference>
<dbReference type="Pfam" id="PF02548">
    <property type="entry name" value="Pantoate_transf"/>
    <property type="match status" value="1"/>
</dbReference>
<dbReference type="Gene3D" id="3.20.20.60">
    <property type="entry name" value="Phosphoenolpyruvate-binding domains"/>
    <property type="match status" value="1"/>
</dbReference>
<evidence type="ECO:0000313" key="5">
    <source>
        <dbReference type="EMBL" id="SFV62575.1"/>
    </source>
</evidence>
<dbReference type="InterPro" id="IPR003700">
    <property type="entry name" value="Pantoate_hydroxy_MeTrfase"/>
</dbReference>
<comment type="similarity">
    <text evidence="2">Belongs to the PanB family.</text>
</comment>